<sequence>MKSIVKRMVHYSSWELDVSSFNYKHMNECNLHVISQILHNSDKEHKVKNPLVRPHLFNPKKMPQSLLNFPTKPNPETTLLQPEAFGFSTITPTKQNKYKSINFSTGDTKEDMDELPPVEVGTRGTVGSLVMQEMEFFSQIESNKARITNKGSSNSRDSNVSNNAASTKKKRGSGSNSKLLPSMCSMVDVSSSSSSDKSRPNGTSAFSYKNLNFEKPNFLRRLVIGVAQALSGFPHFMSTTSTMLGIFFSFFSLIGVLSTTKPSDPSIGIRWLCRPLIFVFWAIPEEVLWLPLLLLLLASSDDFLGCSLLGLPLLLLETESVLGLVLEDTCFSDAEEILCSNSLVIKALIVPVVPTLMDPPPPLMPSRVWV</sequence>
<dbReference type="EMBL" id="JAAIUW010000009">
    <property type="protein sequence ID" value="KAF7815798.1"/>
    <property type="molecule type" value="Genomic_DNA"/>
</dbReference>
<evidence type="ECO:0000313" key="3">
    <source>
        <dbReference type="EMBL" id="KAF7815798.1"/>
    </source>
</evidence>
<accession>A0A834T410</accession>
<evidence type="ECO:0000313" key="4">
    <source>
        <dbReference type="Proteomes" id="UP000634136"/>
    </source>
</evidence>
<feature type="region of interest" description="Disordered" evidence="1">
    <location>
        <begin position="147"/>
        <end position="181"/>
    </location>
</feature>
<dbReference type="OrthoDB" id="783264at2759"/>
<feature type="compositionally biased region" description="Low complexity" evidence="1">
    <location>
        <begin position="152"/>
        <end position="166"/>
    </location>
</feature>
<keyword evidence="2" id="KW-0472">Membrane</keyword>
<evidence type="ECO:0000256" key="1">
    <source>
        <dbReference type="SAM" id="MobiDB-lite"/>
    </source>
</evidence>
<gene>
    <name evidence="3" type="ORF">G2W53_029767</name>
</gene>
<organism evidence="3 4">
    <name type="scientific">Senna tora</name>
    <dbReference type="NCBI Taxonomy" id="362788"/>
    <lineage>
        <taxon>Eukaryota</taxon>
        <taxon>Viridiplantae</taxon>
        <taxon>Streptophyta</taxon>
        <taxon>Embryophyta</taxon>
        <taxon>Tracheophyta</taxon>
        <taxon>Spermatophyta</taxon>
        <taxon>Magnoliopsida</taxon>
        <taxon>eudicotyledons</taxon>
        <taxon>Gunneridae</taxon>
        <taxon>Pentapetalae</taxon>
        <taxon>rosids</taxon>
        <taxon>fabids</taxon>
        <taxon>Fabales</taxon>
        <taxon>Fabaceae</taxon>
        <taxon>Caesalpinioideae</taxon>
        <taxon>Cassia clade</taxon>
        <taxon>Senna</taxon>
    </lineage>
</organism>
<keyword evidence="2" id="KW-0812">Transmembrane</keyword>
<evidence type="ECO:0000256" key="2">
    <source>
        <dbReference type="SAM" id="Phobius"/>
    </source>
</evidence>
<feature type="transmembrane region" description="Helical" evidence="2">
    <location>
        <begin position="243"/>
        <end position="260"/>
    </location>
</feature>
<dbReference type="PANTHER" id="PTHR35131:SF2">
    <property type="entry name" value="GAG-POL POLYPROTEIN"/>
    <property type="match status" value="1"/>
</dbReference>
<comment type="caution">
    <text evidence="3">The sequence shown here is derived from an EMBL/GenBank/DDBJ whole genome shotgun (WGS) entry which is preliminary data.</text>
</comment>
<dbReference type="AlphaFoldDB" id="A0A834T410"/>
<reference evidence="3" key="1">
    <citation type="submission" date="2020-09" db="EMBL/GenBank/DDBJ databases">
        <title>Genome-Enabled Discovery of Anthraquinone Biosynthesis in Senna tora.</title>
        <authorList>
            <person name="Kang S.-H."/>
            <person name="Pandey R.P."/>
            <person name="Lee C.-M."/>
            <person name="Sim J.-S."/>
            <person name="Jeong J.-T."/>
            <person name="Choi B.-S."/>
            <person name="Jung M."/>
            <person name="Ginzburg D."/>
            <person name="Zhao K."/>
            <person name="Won S.Y."/>
            <person name="Oh T.-J."/>
            <person name="Yu Y."/>
            <person name="Kim N.-H."/>
            <person name="Lee O.R."/>
            <person name="Lee T.-H."/>
            <person name="Bashyal P."/>
            <person name="Kim T.-S."/>
            <person name="Lee W.-H."/>
            <person name="Kawkins C."/>
            <person name="Kim C.-K."/>
            <person name="Kim J.S."/>
            <person name="Ahn B.O."/>
            <person name="Rhee S.Y."/>
            <person name="Sohng J.K."/>
        </authorList>
    </citation>
    <scope>NUCLEOTIDE SEQUENCE</scope>
    <source>
        <tissue evidence="3">Leaf</tissue>
    </source>
</reference>
<dbReference type="PANTHER" id="PTHR35131">
    <property type="entry name" value="EXPRESSED PROTEIN"/>
    <property type="match status" value="1"/>
</dbReference>
<name>A0A834T410_9FABA</name>
<proteinExistence type="predicted"/>
<keyword evidence="4" id="KW-1185">Reference proteome</keyword>
<keyword evidence="2" id="KW-1133">Transmembrane helix</keyword>
<protein>
    <submittedName>
        <fullName evidence="3">Uncharacterized protein</fullName>
    </submittedName>
</protein>
<dbReference type="Proteomes" id="UP000634136">
    <property type="component" value="Unassembled WGS sequence"/>
</dbReference>